<accession>A0AAD7SN62</accession>
<reference evidence="1" key="1">
    <citation type="journal article" date="2023" name="Science">
        <title>Genome structures resolve the early diversification of teleost fishes.</title>
        <authorList>
            <person name="Parey E."/>
            <person name="Louis A."/>
            <person name="Montfort J."/>
            <person name="Bouchez O."/>
            <person name="Roques C."/>
            <person name="Iampietro C."/>
            <person name="Lluch J."/>
            <person name="Castinel A."/>
            <person name="Donnadieu C."/>
            <person name="Desvignes T."/>
            <person name="Floi Bucao C."/>
            <person name="Jouanno E."/>
            <person name="Wen M."/>
            <person name="Mejri S."/>
            <person name="Dirks R."/>
            <person name="Jansen H."/>
            <person name="Henkel C."/>
            <person name="Chen W.J."/>
            <person name="Zahm M."/>
            <person name="Cabau C."/>
            <person name="Klopp C."/>
            <person name="Thompson A.W."/>
            <person name="Robinson-Rechavi M."/>
            <person name="Braasch I."/>
            <person name="Lecointre G."/>
            <person name="Bobe J."/>
            <person name="Postlethwait J.H."/>
            <person name="Berthelot C."/>
            <person name="Roest Crollius H."/>
            <person name="Guiguen Y."/>
        </authorList>
    </citation>
    <scope>NUCLEOTIDE SEQUENCE</scope>
    <source>
        <strain evidence="1">NC1722</strain>
    </source>
</reference>
<sequence length="111" mass="13244">MDNPTNMRVIISKLPYKIRERRRSTAFNIQERRALMNQLNMRGRRTEILLQTMGQEKTVQSYMLSDLEVCGLEESDFIELPNVFSQKDIPVKRENIPLQEDVDRWPYLEEV</sequence>
<keyword evidence="2" id="KW-1185">Reference proteome</keyword>
<comment type="caution">
    <text evidence="1">The sequence shown here is derived from an EMBL/GenBank/DDBJ whole genome shotgun (WGS) entry which is preliminary data.</text>
</comment>
<name>A0AAD7SN62_9TELE</name>
<protein>
    <submittedName>
        <fullName evidence="1">Uncharacterized protein</fullName>
    </submittedName>
</protein>
<dbReference type="PANTHER" id="PTHR47331:SF3">
    <property type="match status" value="1"/>
</dbReference>
<proteinExistence type="predicted"/>
<evidence type="ECO:0000313" key="2">
    <source>
        <dbReference type="Proteomes" id="UP001221898"/>
    </source>
</evidence>
<gene>
    <name evidence="1" type="ORF">AAFF_G00334490</name>
</gene>
<evidence type="ECO:0000313" key="1">
    <source>
        <dbReference type="EMBL" id="KAJ8404586.1"/>
    </source>
</evidence>
<dbReference type="EMBL" id="JAINUG010000052">
    <property type="protein sequence ID" value="KAJ8404586.1"/>
    <property type="molecule type" value="Genomic_DNA"/>
</dbReference>
<dbReference type="AlphaFoldDB" id="A0AAD7SN62"/>
<organism evidence="1 2">
    <name type="scientific">Aldrovandia affinis</name>
    <dbReference type="NCBI Taxonomy" id="143900"/>
    <lineage>
        <taxon>Eukaryota</taxon>
        <taxon>Metazoa</taxon>
        <taxon>Chordata</taxon>
        <taxon>Craniata</taxon>
        <taxon>Vertebrata</taxon>
        <taxon>Euteleostomi</taxon>
        <taxon>Actinopterygii</taxon>
        <taxon>Neopterygii</taxon>
        <taxon>Teleostei</taxon>
        <taxon>Notacanthiformes</taxon>
        <taxon>Halosauridae</taxon>
        <taxon>Aldrovandia</taxon>
    </lineage>
</organism>
<dbReference type="PANTHER" id="PTHR47331">
    <property type="entry name" value="PHD-TYPE DOMAIN-CONTAINING PROTEIN"/>
    <property type="match status" value="1"/>
</dbReference>
<dbReference type="Proteomes" id="UP001221898">
    <property type="component" value="Unassembled WGS sequence"/>
</dbReference>